<dbReference type="Gene3D" id="3.30.530.20">
    <property type="match status" value="1"/>
</dbReference>
<dbReference type="InterPro" id="IPR023393">
    <property type="entry name" value="START-like_dom_sf"/>
</dbReference>
<dbReference type="AlphaFoldDB" id="A0A229RU50"/>
<proteinExistence type="predicted"/>
<dbReference type="EMBL" id="NMQT01000104">
    <property type="protein sequence ID" value="OXM50031.1"/>
    <property type="molecule type" value="Genomic_DNA"/>
</dbReference>
<dbReference type="Pfam" id="PF10604">
    <property type="entry name" value="Polyketide_cyc2"/>
    <property type="match status" value="1"/>
</dbReference>
<evidence type="ECO:0000313" key="2">
    <source>
        <dbReference type="Proteomes" id="UP000215223"/>
    </source>
</evidence>
<evidence type="ECO:0000313" key="1">
    <source>
        <dbReference type="EMBL" id="OXM50031.1"/>
    </source>
</evidence>
<reference evidence="1 2" key="1">
    <citation type="submission" date="2017-07" db="EMBL/GenBank/DDBJ databases">
        <title>Amycolatopsis thailandensis Genome sequencing and assembly.</title>
        <authorList>
            <person name="Kaur N."/>
            <person name="Mayilraj S."/>
        </authorList>
    </citation>
    <scope>NUCLEOTIDE SEQUENCE [LARGE SCALE GENOMIC DNA]</scope>
    <source>
        <strain evidence="1 2">JCM 16380</strain>
    </source>
</reference>
<dbReference type="RefSeq" id="WP_093937189.1">
    <property type="nucleotide sequence ID" value="NZ_NMQT01000104.1"/>
</dbReference>
<keyword evidence="2" id="KW-1185">Reference proteome</keyword>
<comment type="caution">
    <text evidence="1">The sequence shown here is derived from an EMBL/GenBank/DDBJ whole genome shotgun (WGS) entry which is preliminary data.</text>
</comment>
<name>A0A229RU50_9PSEU</name>
<dbReference type="Proteomes" id="UP000215223">
    <property type="component" value="Unassembled WGS sequence"/>
</dbReference>
<protein>
    <submittedName>
        <fullName evidence="1">Polyketide cyclase</fullName>
    </submittedName>
</protein>
<accession>A0A229RU50</accession>
<dbReference type="SUPFAM" id="SSF55961">
    <property type="entry name" value="Bet v1-like"/>
    <property type="match status" value="1"/>
</dbReference>
<sequence length="173" mass="19697">MVTKPRDKLTYSEPIAIGEIVISAAPGEVYRLVSDPVAMAECAEELCKARWIRGATEARVGNWFSGSNRNGRRRWVTHAEITEAEPGRRFAYRVRTPFFVPISRWEYDITPDGDGSRVTVTNWLRVPGWFIPFAIMITGESDRVATNRANIATTLGRVKDRLEGREWRRDPCV</sequence>
<organism evidence="1 2">
    <name type="scientific">Amycolatopsis thailandensis</name>
    <dbReference type="NCBI Taxonomy" id="589330"/>
    <lineage>
        <taxon>Bacteria</taxon>
        <taxon>Bacillati</taxon>
        <taxon>Actinomycetota</taxon>
        <taxon>Actinomycetes</taxon>
        <taxon>Pseudonocardiales</taxon>
        <taxon>Pseudonocardiaceae</taxon>
        <taxon>Amycolatopsis</taxon>
    </lineage>
</organism>
<dbReference type="InterPro" id="IPR019587">
    <property type="entry name" value="Polyketide_cyclase/dehydratase"/>
</dbReference>
<gene>
    <name evidence="1" type="ORF">CFP71_29290</name>
</gene>
<dbReference type="CDD" id="cd07812">
    <property type="entry name" value="SRPBCC"/>
    <property type="match status" value="1"/>
</dbReference>
<dbReference type="OrthoDB" id="4618973at2"/>